<comment type="cofactor">
    <cofactor evidence="4">
        <name>Zn(2+)</name>
        <dbReference type="ChEBI" id="CHEBI:29105"/>
    </cofactor>
</comment>
<comment type="caution">
    <text evidence="6">The sequence shown here is derived from an EMBL/GenBank/DDBJ whole genome shotgun (WGS) entry which is preliminary data.</text>
</comment>
<dbReference type="PANTHER" id="PTHR43401">
    <property type="entry name" value="L-THREONINE 3-DEHYDROGENASE"/>
    <property type="match status" value="1"/>
</dbReference>
<dbReference type="InterPro" id="IPR020843">
    <property type="entry name" value="ER"/>
</dbReference>
<dbReference type="CDD" id="cd08269">
    <property type="entry name" value="Zn_ADH9"/>
    <property type="match status" value="1"/>
</dbReference>
<accession>A0A840CCD1</accession>
<dbReference type="SMART" id="SM00829">
    <property type="entry name" value="PKS_ER"/>
    <property type="match status" value="1"/>
</dbReference>
<dbReference type="PROSITE" id="PS00059">
    <property type="entry name" value="ADH_ZINC"/>
    <property type="match status" value="1"/>
</dbReference>
<evidence type="ECO:0000256" key="3">
    <source>
        <dbReference type="ARBA" id="ARBA00023002"/>
    </source>
</evidence>
<organism evidence="6 7">
    <name type="scientific">Actibacterium naphthalenivorans</name>
    <dbReference type="NCBI Taxonomy" id="1614693"/>
    <lineage>
        <taxon>Bacteria</taxon>
        <taxon>Pseudomonadati</taxon>
        <taxon>Pseudomonadota</taxon>
        <taxon>Alphaproteobacteria</taxon>
        <taxon>Rhodobacterales</taxon>
        <taxon>Roseobacteraceae</taxon>
        <taxon>Actibacterium</taxon>
    </lineage>
</organism>
<name>A0A840CCD1_9RHOB</name>
<keyword evidence="3" id="KW-0560">Oxidoreductase</keyword>
<evidence type="ECO:0000313" key="7">
    <source>
        <dbReference type="Proteomes" id="UP000585681"/>
    </source>
</evidence>
<feature type="domain" description="Enoyl reductase (ER)" evidence="5">
    <location>
        <begin position="21"/>
        <end position="324"/>
    </location>
</feature>
<evidence type="ECO:0000313" key="6">
    <source>
        <dbReference type="EMBL" id="MBB4021208.1"/>
    </source>
</evidence>
<keyword evidence="2 4" id="KW-0862">Zinc</keyword>
<dbReference type="InterPro" id="IPR036291">
    <property type="entry name" value="NAD(P)-bd_dom_sf"/>
</dbReference>
<dbReference type="SUPFAM" id="SSF51735">
    <property type="entry name" value="NAD(P)-binding Rossmann-fold domains"/>
    <property type="match status" value="1"/>
</dbReference>
<dbReference type="SUPFAM" id="SSF50129">
    <property type="entry name" value="GroES-like"/>
    <property type="match status" value="1"/>
</dbReference>
<dbReference type="InterPro" id="IPR011032">
    <property type="entry name" value="GroES-like_sf"/>
</dbReference>
<protein>
    <submittedName>
        <fullName evidence="6">Threonine dehydrogenase-like Zn-dependent dehydrogenase</fullName>
    </submittedName>
</protein>
<dbReference type="Gene3D" id="3.40.50.720">
    <property type="entry name" value="NAD(P)-binding Rossmann-like Domain"/>
    <property type="match status" value="1"/>
</dbReference>
<dbReference type="Pfam" id="PF08240">
    <property type="entry name" value="ADH_N"/>
    <property type="match status" value="1"/>
</dbReference>
<dbReference type="Gene3D" id="3.90.180.10">
    <property type="entry name" value="Medium-chain alcohol dehydrogenases, catalytic domain"/>
    <property type="match status" value="2"/>
</dbReference>
<dbReference type="Proteomes" id="UP000585681">
    <property type="component" value="Unassembled WGS sequence"/>
</dbReference>
<dbReference type="PANTHER" id="PTHR43401:SF2">
    <property type="entry name" value="L-THREONINE 3-DEHYDROGENASE"/>
    <property type="match status" value="1"/>
</dbReference>
<dbReference type="InterPro" id="IPR002328">
    <property type="entry name" value="ADH_Zn_CS"/>
</dbReference>
<evidence type="ECO:0000256" key="2">
    <source>
        <dbReference type="ARBA" id="ARBA00022833"/>
    </source>
</evidence>
<keyword evidence="1 4" id="KW-0479">Metal-binding</keyword>
<dbReference type="Pfam" id="PF00107">
    <property type="entry name" value="ADH_zinc_N"/>
    <property type="match status" value="1"/>
</dbReference>
<dbReference type="InterPro" id="IPR013149">
    <property type="entry name" value="ADH-like_C"/>
</dbReference>
<dbReference type="RefSeq" id="WP_054537841.1">
    <property type="nucleotide sequence ID" value="NZ_JACIEQ010000001.1"/>
</dbReference>
<keyword evidence="7" id="KW-1185">Reference proteome</keyword>
<reference evidence="6" key="1">
    <citation type="submission" date="2020-08" db="EMBL/GenBank/DDBJ databases">
        <title>Genomic Encyclopedia of Type Strains, Phase IV (KMG-IV): sequencing the most valuable type-strain genomes for metagenomic binning, comparative biology and taxonomic classification.</title>
        <authorList>
            <person name="Goeker M."/>
        </authorList>
    </citation>
    <scope>NUCLEOTIDE SEQUENCE [LARGE SCALE GENOMIC DNA]</scope>
    <source>
        <strain evidence="6">DSM 105040</strain>
    </source>
</reference>
<sequence>MDGASLQTRMVAAQITRAGEAELKNLPLPEPGPGEVRIKIEGCGVCASNLGPWAGPEWMDFPLPPGDLGHEAWGHVEATGTGVPPERLGERVAVFGTRGFASHETVREDAALPVPPELGERPIPAEPLGCAVSIFRAARIDTGDTVAIIGIGFLGAVLIRLASRAGARVIAISRREESLELARKMGAGDTVGMDDHHAILGRLDELTGGAGCDIAIECTGYQWPLDLAAETLREEGRLVIAGYHQDGPRQVNMQLWNWKAFDIVNAHVRDRATNLAAMREAMELVKEGVLAPEPLLTHHHPLDNLAEALNETRDKPKGFVKAVVVMP</sequence>
<evidence type="ECO:0000259" key="5">
    <source>
        <dbReference type="SMART" id="SM00829"/>
    </source>
</evidence>
<evidence type="ECO:0000256" key="4">
    <source>
        <dbReference type="RuleBase" id="RU361277"/>
    </source>
</evidence>
<dbReference type="AlphaFoldDB" id="A0A840CCD1"/>
<gene>
    <name evidence="6" type="ORF">GGR17_000999</name>
</gene>
<dbReference type="InterPro" id="IPR013154">
    <property type="entry name" value="ADH-like_N"/>
</dbReference>
<dbReference type="EMBL" id="JACIEQ010000001">
    <property type="protein sequence ID" value="MBB4021208.1"/>
    <property type="molecule type" value="Genomic_DNA"/>
</dbReference>
<dbReference type="GO" id="GO:0016616">
    <property type="term" value="F:oxidoreductase activity, acting on the CH-OH group of donors, NAD or NADP as acceptor"/>
    <property type="evidence" value="ECO:0007669"/>
    <property type="project" value="UniProtKB-ARBA"/>
</dbReference>
<proteinExistence type="inferred from homology"/>
<comment type="similarity">
    <text evidence="4">Belongs to the zinc-containing alcohol dehydrogenase family.</text>
</comment>
<evidence type="ECO:0000256" key="1">
    <source>
        <dbReference type="ARBA" id="ARBA00022723"/>
    </source>
</evidence>
<dbReference type="InterPro" id="IPR050129">
    <property type="entry name" value="Zn_alcohol_dh"/>
</dbReference>
<dbReference type="GO" id="GO:0008270">
    <property type="term" value="F:zinc ion binding"/>
    <property type="evidence" value="ECO:0007669"/>
    <property type="project" value="InterPro"/>
</dbReference>